<dbReference type="CDD" id="cd01650">
    <property type="entry name" value="RT_nLTR_like"/>
    <property type="match status" value="1"/>
</dbReference>
<dbReference type="Pfam" id="PF03372">
    <property type="entry name" value="Exo_endo_phos"/>
    <property type="match status" value="1"/>
</dbReference>
<dbReference type="InterPro" id="IPR005135">
    <property type="entry name" value="Endo/exonuclease/phosphatase"/>
</dbReference>
<reference evidence="2" key="2">
    <citation type="submission" date="2023-04" db="EMBL/GenBank/DDBJ databases">
        <authorList>
            <person name="Bruccoleri R.E."/>
            <person name="Oakeley E.J."/>
            <person name="Faust A.-M."/>
            <person name="Dessus-Babus S."/>
            <person name="Altorfer M."/>
            <person name="Burckhardt D."/>
            <person name="Oertli M."/>
            <person name="Naumann U."/>
            <person name="Petersen F."/>
            <person name="Wong J."/>
        </authorList>
    </citation>
    <scope>NUCLEOTIDE SEQUENCE</scope>
    <source>
        <strain evidence="2">GSM-AAB239-AS_SAM_17_03QT</strain>
        <tissue evidence="2">Leaf</tissue>
    </source>
</reference>
<dbReference type="SUPFAM" id="SSF56219">
    <property type="entry name" value="DNase I-like"/>
    <property type="match status" value="1"/>
</dbReference>
<evidence type="ECO:0000313" key="2">
    <source>
        <dbReference type="EMBL" id="KAJ6835100.1"/>
    </source>
</evidence>
<organism evidence="2 3">
    <name type="scientific">Iris pallida</name>
    <name type="common">Sweet iris</name>
    <dbReference type="NCBI Taxonomy" id="29817"/>
    <lineage>
        <taxon>Eukaryota</taxon>
        <taxon>Viridiplantae</taxon>
        <taxon>Streptophyta</taxon>
        <taxon>Embryophyta</taxon>
        <taxon>Tracheophyta</taxon>
        <taxon>Spermatophyta</taxon>
        <taxon>Magnoliopsida</taxon>
        <taxon>Liliopsida</taxon>
        <taxon>Asparagales</taxon>
        <taxon>Iridaceae</taxon>
        <taxon>Iridoideae</taxon>
        <taxon>Irideae</taxon>
        <taxon>Iris</taxon>
    </lineage>
</organism>
<dbReference type="Pfam" id="PF00078">
    <property type="entry name" value="RVT_1"/>
    <property type="match status" value="1"/>
</dbReference>
<reference evidence="2" key="1">
    <citation type="journal article" date="2023" name="GigaByte">
        <title>Genome assembly of the bearded iris, Iris pallida Lam.</title>
        <authorList>
            <person name="Bruccoleri R.E."/>
            <person name="Oakeley E.J."/>
            <person name="Faust A.M.E."/>
            <person name="Altorfer M."/>
            <person name="Dessus-Babus S."/>
            <person name="Burckhardt D."/>
            <person name="Oertli M."/>
            <person name="Naumann U."/>
            <person name="Petersen F."/>
            <person name="Wong J."/>
        </authorList>
    </citation>
    <scope>NUCLEOTIDE SEQUENCE</scope>
    <source>
        <strain evidence="2">GSM-AAB239-AS_SAM_17_03QT</strain>
    </source>
</reference>
<dbReference type="InterPro" id="IPR000477">
    <property type="entry name" value="RT_dom"/>
</dbReference>
<dbReference type="SUPFAM" id="SSF56672">
    <property type="entry name" value="DNA/RNA polymerases"/>
    <property type="match status" value="1"/>
</dbReference>
<dbReference type="PANTHER" id="PTHR33116:SF80">
    <property type="entry name" value="REVERSE TRANSCRIPTASE ZINC-BINDING DOMAIN-CONTAINING PROTEIN"/>
    <property type="match status" value="1"/>
</dbReference>
<dbReference type="GO" id="GO:0003824">
    <property type="term" value="F:catalytic activity"/>
    <property type="evidence" value="ECO:0007669"/>
    <property type="project" value="InterPro"/>
</dbReference>
<name>A0AAX6H243_IRIPA</name>
<dbReference type="InterPro" id="IPR036691">
    <property type="entry name" value="Endo/exonu/phosph_ase_sf"/>
</dbReference>
<sequence>MSALAWNVRGGCSLGRWREISEVLRKEKCEISILLETKIRAAKTLTRRTPTDWVQLHNLGLCDMARIWVRWNGASWEGEEVFMSDQLVAISFTNKGGFRFLLGVVYGHNDRRRRETLWQDIIRLSSLAMHRHLPLLIMGDFNATLYRGEKLGGRPVPDQILSDFQSCLLQSGLRDLERIGHIWTWHNKAVVSRVACQLDRALGNSDWFRLFPASVAEGLPAGTSDHSPILVRFVESPRWRARPFRYDNSWFLSAGYEETVVGGLSQEAIGTAQFCMVHRLKKTKRAIRDWVRALPRTSLQEKEAELRDLQSELQDDMMSGEMAAREKRLAAEVNTLRLQQEISAAQRAKCSWLKDGDRCTKFFYDVIRARQHRNRIQRLIGRDGRLVTDQGAIQEEAVRFYSELYHQTDYPSVFPQLITKTLITEYGNSLLMAPIRMAEVEAIVMQADASKAPGPDGFSSGFYKRHWGILKAPVLAAVQEFFVTGKLLKELNHTFLTLVPKKEGATSLADFRPIACCNYLYKIITHLMCRRMEDAMQGLVSRNQAAFIKGRSIAEHSLLAHELIREFHKPGGMKACVKLDLRKAYDTVNRDFLCHLMGAMGFSETWVDRVRECITSPTFSVLIQDIPYGFFGSSRGLRQGDPLSPYLFTLVMEYFTCLMDIAVHRERIVPIYSRVSPVVSHLIYADDLLVLLRPSMRGMRKLAAVMEEFGQLSGLRLNRDKSKVYFSNSCTLKEERATELGVEKGDLPVKYLGVPLSVNYAKDRDCQSLVDFAQRRVEGWQAAGLSFGGRIELVRSVISAIALFWLQSIMVSLATIRKIEGICAKFIWHGRIHAISWEQLCRPMKEGGVGLRSLVSVREAAGIKLAWRFLQGDSLWSAWMTSRYLRGRNFWVCEIDNNFSVSFKHILRNRPVLRTAMRRRMREGGETDLWLDPWISGQSLLEMLGPQRDGVAYRGLTCRHIIRGGVWRPEEYRFTAPLGEEIRQVQITPTALSDVWIWAPPGRSEGAGEFRFSSCYDLVRPHFDDIEEYDFVWGKGLARKMQLSAYKLVLGRLLTRDRLLRFGVSVPDPKCVLCETETESIGHLFFQCHVAWSIWAEQSRRHLGGVGRERDFREILKWIGDCRGKEQSWARRARLRLAASVWHVWRERNRRIYEGLSTPLGGILHNIESDVLVMSP</sequence>
<dbReference type="EMBL" id="JANAVB010013597">
    <property type="protein sequence ID" value="KAJ6835100.1"/>
    <property type="molecule type" value="Genomic_DNA"/>
</dbReference>
<dbReference type="InterPro" id="IPR043502">
    <property type="entry name" value="DNA/RNA_pol_sf"/>
</dbReference>
<proteinExistence type="predicted"/>
<feature type="domain" description="Reverse transcriptase" evidence="1">
    <location>
        <begin position="480"/>
        <end position="756"/>
    </location>
</feature>
<dbReference type="AlphaFoldDB" id="A0AAX6H243"/>
<dbReference type="PROSITE" id="PS50878">
    <property type="entry name" value="RT_POL"/>
    <property type="match status" value="1"/>
</dbReference>
<dbReference type="PANTHER" id="PTHR33116">
    <property type="entry name" value="REVERSE TRANSCRIPTASE ZINC-BINDING DOMAIN-CONTAINING PROTEIN-RELATED-RELATED"/>
    <property type="match status" value="1"/>
</dbReference>
<keyword evidence="3" id="KW-1185">Reference proteome</keyword>
<gene>
    <name evidence="2" type="ORF">M6B38_124015</name>
</gene>
<evidence type="ECO:0000259" key="1">
    <source>
        <dbReference type="PROSITE" id="PS50878"/>
    </source>
</evidence>
<comment type="caution">
    <text evidence="2">The sequence shown here is derived from an EMBL/GenBank/DDBJ whole genome shotgun (WGS) entry which is preliminary data.</text>
</comment>
<accession>A0AAX6H243</accession>
<evidence type="ECO:0000313" key="3">
    <source>
        <dbReference type="Proteomes" id="UP001140949"/>
    </source>
</evidence>
<dbReference type="Gene3D" id="3.60.10.10">
    <property type="entry name" value="Endonuclease/exonuclease/phosphatase"/>
    <property type="match status" value="1"/>
</dbReference>
<protein>
    <recommendedName>
        <fullName evidence="1">Reverse transcriptase domain-containing protein</fullName>
    </recommendedName>
</protein>
<dbReference type="Pfam" id="PF13966">
    <property type="entry name" value="zf-RVT"/>
    <property type="match status" value="1"/>
</dbReference>
<dbReference type="Proteomes" id="UP001140949">
    <property type="component" value="Unassembled WGS sequence"/>
</dbReference>
<dbReference type="InterPro" id="IPR026960">
    <property type="entry name" value="RVT-Znf"/>
</dbReference>